<dbReference type="NCBIfam" id="TIGR01655">
    <property type="entry name" value="yxeA_fam"/>
    <property type="match status" value="1"/>
</dbReference>
<sequence length="127" mass="14800">MKIIFKIFLLIVAIILVLFFWKLYAESHTDSKNVRNLANLNPLITSEKYYIQTNEPKSVKDSGKDIKVYEYTNKAYDKDGNGKEITYTATKKLKTNHYLEIDYKIGEVKGYTEVKEKDIPKKAKVKL</sequence>
<dbReference type="PANTHER" id="PTHR36433:SF2">
    <property type="entry name" value="YXEA FAMILY PROTEIN"/>
    <property type="match status" value="1"/>
</dbReference>
<dbReference type="InterPro" id="IPR006542">
    <property type="entry name" value="DUF1093"/>
</dbReference>
<organism evidence="1 2">
    <name type="scientific">Staphylococcus xylosus</name>
    <dbReference type="NCBI Taxonomy" id="1288"/>
    <lineage>
        <taxon>Bacteria</taxon>
        <taxon>Bacillati</taxon>
        <taxon>Bacillota</taxon>
        <taxon>Bacilli</taxon>
        <taxon>Bacillales</taxon>
        <taxon>Staphylococcaceae</taxon>
        <taxon>Staphylococcus</taxon>
    </lineage>
</organism>
<accession>A0A5R9B5X0</accession>
<name>A0A5R9B5X0_STAXY</name>
<protein>
    <submittedName>
        <fullName evidence="1">YxeA family protein</fullName>
    </submittedName>
</protein>
<evidence type="ECO:0000313" key="2">
    <source>
        <dbReference type="Proteomes" id="UP000307747"/>
    </source>
</evidence>
<dbReference type="PANTHER" id="PTHR36433">
    <property type="entry name" value="HYPOTHETICAL CYTOSOLIC PROTEIN"/>
    <property type="match status" value="1"/>
</dbReference>
<evidence type="ECO:0000313" key="1">
    <source>
        <dbReference type="EMBL" id="TLP91025.1"/>
    </source>
</evidence>
<dbReference type="Gene3D" id="2.40.50.480">
    <property type="match status" value="1"/>
</dbReference>
<dbReference type="EMBL" id="VBTJ01000001">
    <property type="protein sequence ID" value="TLP91025.1"/>
    <property type="molecule type" value="Genomic_DNA"/>
</dbReference>
<dbReference type="AlphaFoldDB" id="A0A5R9B5X0"/>
<dbReference type="OrthoDB" id="2413977at2"/>
<comment type="caution">
    <text evidence="1">The sequence shown here is derived from an EMBL/GenBank/DDBJ whole genome shotgun (WGS) entry which is preliminary data.</text>
</comment>
<dbReference type="RefSeq" id="WP_119616353.1">
    <property type="nucleotide sequence ID" value="NZ_JAHCQB010000003.1"/>
</dbReference>
<dbReference type="Pfam" id="PF06486">
    <property type="entry name" value="DUF1093"/>
    <property type="match status" value="1"/>
</dbReference>
<gene>
    <name evidence="1" type="ORF">FEZ53_01790</name>
</gene>
<dbReference type="SUPFAM" id="SSF159121">
    <property type="entry name" value="BC4932-like"/>
    <property type="match status" value="1"/>
</dbReference>
<reference evidence="1 2" key="1">
    <citation type="submission" date="2019-05" db="EMBL/GenBank/DDBJ databases">
        <title>The metagenome of a microbial culture collection derived from dairy environment covers the genomic content of the human microbiome.</title>
        <authorList>
            <person name="Roder T."/>
            <person name="Wuthrich D."/>
            <person name="Sattari Z."/>
            <person name="Von Ah U."/>
            <person name="Bar C."/>
            <person name="Ronchi F."/>
            <person name="Macpherson A.J."/>
            <person name="Ganal-Vonarburg S.C."/>
            <person name="Bruggmann R."/>
            <person name="Vergeres G."/>
        </authorList>
    </citation>
    <scope>NUCLEOTIDE SEQUENCE [LARGE SCALE GENOMIC DNA]</scope>
    <source>
        <strain evidence="1 2">FAM 20833</strain>
    </source>
</reference>
<dbReference type="InterPro" id="IPR036166">
    <property type="entry name" value="YxeA-like_sf"/>
</dbReference>
<dbReference type="Proteomes" id="UP000307747">
    <property type="component" value="Unassembled WGS sequence"/>
</dbReference>
<proteinExistence type="predicted"/>